<reference evidence="2" key="1">
    <citation type="submission" date="2020-02" db="EMBL/GenBank/DDBJ databases">
        <authorList>
            <person name="Meier V. D."/>
        </authorList>
    </citation>
    <scope>NUCLEOTIDE SEQUENCE</scope>
    <source>
        <strain evidence="2">AVDCRST_MAG80</strain>
    </source>
</reference>
<feature type="compositionally biased region" description="Basic and acidic residues" evidence="1">
    <location>
        <begin position="89"/>
        <end position="99"/>
    </location>
</feature>
<organism evidence="2">
    <name type="scientific">uncultured Rubrobacteraceae bacterium</name>
    <dbReference type="NCBI Taxonomy" id="349277"/>
    <lineage>
        <taxon>Bacteria</taxon>
        <taxon>Bacillati</taxon>
        <taxon>Actinomycetota</taxon>
        <taxon>Rubrobacteria</taxon>
        <taxon>Rubrobacterales</taxon>
        <taxon>Rubrobacteraceae</taxon>
        <taxon>environmental samples</taxon>
    </lineage>
</organism>
<feature type="non-terminal residue" evidence="2">
    <location>
        <position position="161"/>
    </location>
</feature>
<evidence type="ECO:0000256" key="1">
    <source>
        <dbReference type="SAM" id="MobiDB-lite"/>
    </source>
</evidence>
<evidence type="ECO:0000313" key="2">
    <source>
        <dbReference type="EMBL" id="CAA9452497.1"/>
    </source>
</evidence>
<sequence length="161" mass="18422">GRDLALLPASEEGDARLLRRLWTAHLHRVHEANRCRDQMPRRRPVAPRRPRRCDETETDPEDPARWGRYSRRGHPDRLDHPGPAVSVADLRRGRVRRGDAYQPGRRPQRGYSGYYRLRRRHGDTVPGVAGAECSLGLLPNVQHPRGGTRCGRRRPGEPSIL</sequence>
<gene>
    <name evidence="2" type="ORF">AVDCRST_MAG80-2445</name>
</gene>
<proteinExistence type="predicted"/>
<feature type="non-terminal residue" evidence="2">
    <location>
        <position position="1"/>
    </location>
</feature>
<feature type="region of interest" description="Disordered" evidence="1">
    <location>
        <begin position="36"/>
        <end position="111"/>
    </location>
</feature>
<accession>A0A6J4QW99</accession>
<protein>
    <submittedName>
        <fullName evidence="2">Rhomboid family membrane protein</fullName>
    </submittedName>
</protein>
<feature type="compositionally biased region" description="Basic residues" evidence="1">
    <location>
        <begin position="41"/>
        <end position="51"/>
    </location>
</feature>
<dbReference type="AlphaFoldDB" id="A0A6J4QW99"/>
<dbReference type="EMBL" id="CADCVC010000217">
    <property type="protein sequence ID" value="CAA9452497.1"/>
    <property type="molecule type" value="Genomic_DNA"/>
</dbReference>
<name>A0A6J4QW99_9ACTN</name>